<accession>A0A367W7T7</accession>
<dbReference type="SMART" id="SM00903">
    <property type="entry name" value="Flavin_Reduct"/>
    <property type="match status" value="1"/>
</dbReference>
<dbReference type="EMBL" id="JPWF01000005">
    <property type="protein sequence ID" value="RCK37508.1"/>
    <property type="molecule type" value="Genomic_DNA"/>
</dbReference>
<protein>
    <submittedName>
        <fullName evidence="2">Flavin reductase</fullName>
    </submittedName>
</protein>
<comment type="caution">
    <text evidence="2">The sequence shown here is derived from an EMBL/GenBank/DDBJ whole genome shotgun (WGS) entry which is preliminary data.</text>
</comment>
<evidence type="ECO:0000313" key="3">
    <source>
        <dbReference type="Proteomes" id="UP000253226"/>
    </source>
</evidence>
<dbReference type="Gene3D" id="2.30.110.10">
    <property type="entry name" value="Electron Transport, Fmn-binding Protein, Chain A"/>
    <property type="match status" value="1"/>
</dbReference>
<sequence length="202" mass="22416">MFYEPGKTPHNLPHDPFKACVAPRPIGWVSTLDKDGRPNLAPYSFFNAVLGTPPMVMFSSGGSIDSLQNARDTGEFVVGVAPRAMLKELNFCSSPLPPGEDEFEYAGLEKLPAKCVKPHLIKGVPIHMECMVYQIVDLPSAFPDKRPCAMVIGNVVGLHIDDDIIRDGMVDITLFEPLARLGYQEYASVSETFTVRREDFWK</sequence>
<dbReference type="Pfam" id="PF01613">
    <property type="entry name" value="Flavin_Reduct"/>
    <property type="match status" value="1"/>
</dbReference>
<dbReference type="Proteomes" id="UP000253226">
    <property type="component" value="Unassembled WGS sequence"/>
</dbReference>
<evidence type="ECO:0000313" key="2">
    <source>
        <dbReference type="EMBL" id="RCK37508.1"/>
    </source>
</evidence>
<proteinExistence type="predicted"/>
<dbReference type="GO" id="GO:0016646">
    <property type="term" value="F:oxidoreductase activity, acting on the CH-NH group of donors, NAD or NADP as acceptor"/>
    <property type="evidence" value="ECO:0007669"/>
    <property type="project" value="UniProtKB-ARBA"/>
</dbReference>
<dbReference type="GO" id="GO:0010181">
    <property type="term" value="F:FMN binding"/>
    <property type="evidence" value="ECO:0007669"/>
    <property type="project" value="InterPro"/>
</dbReference>
<dbReference type="RefSeq" id="WP_114102047.1">
    <property type="nucleotide sequence ID" value="NZ_JPWF01000005.1"/>
</dbReference>
<name>A0A367W7T7_9PROT</name>
<reference evidence="2 3" key="1">
    <citation type="submission" date="2014-07" db="EMBL/GenBank/DDBJ databases">
        <title>Draft genome sequence of Thalassospira profundimaris 35.</title>
        <authorList>
            <person name="Lai Q."/>
            <person name="Shao Z."/>
        </authorList>
    </citation>
    <scope>NUCLEOTIDE SEQUENCE [LARGE SCALE GENOMIC DNA]</scope>
    <source>
        <strain evidence="2 3">35</strain>
    </source>
</reference>
<dbReference type="PANTHER" id="PTHR43812">
    <property type="entry name" value="BLR2425 PROTEIN"/>
    <property type="match status" value="1"/>
</dbReference>
<gene>
    <name evidence="2" type="ORF">TH19_09620</name>
</gene>
<feature type="domain" description="Flavin reductase like" evidence="1">
    <location>
        <begin position="19"/>
        <end position="167"/>
    </location>
</feature>
<dbReference type="InterPro" id="IPR002563">
    <property type="entry name" value="Flavin_Rdtase-like_dom"/>
</dbReference>
<dbReference type="OrthoDB" id="9783347at2"/>
<organism evidence="2 3">
    <name type="scientific">Thalassospira profundimaris</name>
    <dbReference type="NCBI Taxonomy" id="502049"/>
    <lineage>
        <taxon>Bacteria</taxon>
        <taxon>Pseudomonadati</taxon>
        <taxon>Pseudomonadota</taxon>
        <taxon>Alphaproteobacteria</taxon>
        <taxon>Rhodospirillales</taxon>
        <taxon>Thalassospiraceae</taxon>
        <taxon>Thalassospira</taxon>
    </lineage>
</organism>
<dbReference type="PANTHER" id="PTHR43812:SF2">
    <property type="entry name" value="FLAVIN REDUCTASE LIKE DOMAIN-CONTAINING PROTEIN"/>
    <property type="match status" value="1"/>
</dbReference>
<dbReference type="AlphaFoldDB" id="A0A367W7T7"/>
<evidence type="ECO:0000259" key="1">
    <source>
        <dbReference type="SMART" id="SM00903"/>
    </source>
</evidence>
<dbReference type="SUPFAM" id="SSF50475">
    <property type="entry name" value="FMN-binding split barrel"/>
    <property type="match status" value="1"/>
</dbReference>
<dbReference type="InterPro" id="IPR012349">
    <property type="entry name" value="Split_barrel_FMN-bd"/>
</dbReference>